<protein>
    <recommendedName>
        <fullName evidence="2">tRNA threonylcarbamoyladenosine biosynthesis protein TsaB</fullName>
    </recommendedName>
    <alternativeName>
        <fullName evidence="3">t(6)A37 threonylcarbamoyladenosine biosynthesis protein TsaB</fullName>
    </alternativeName>
</protein>
<comment type="caution">
    <text evidence="5">The sequence shown here is derived from an EMBL/GenBank/DDBJ whole genome shotgun (WGS) entry which is preliminary data.</text>
</comment>
<evidence type="ECO:0000259" key="4">
    <source>
        <dbReference type="Pfam" id="PF00814"/>
    </source>
</evidence>
<organism evidence="5 6">
    <name type="scientific">Thiohalorhabdus methylotrophus</name>
    <dbReference type="NCBI Taxonomy" id="3242694"/>
    <lineage>
        <taxon>Bacteria</taxon>
        <taxon>Pseudomonadati</taxon>
        <taxon>Pseudomonadota</taxon>
        <taxon>Gammaproteobacteria</taxon>
        <taxon>Thiohalorhabdales</taxon>
        <taxon>Thiohalorhabdaceae</taxon>
        <taxon>Thiohalorhabdus</taxon>
    </lineage>
</organism>
<dbReference type="SUPFAM" id="SSF53067">
    <property type="entry name" value="Actin-like ATPase domain"/>
    <property type="match status" value="2"/>
</dbReference>
<dbReference type="RefSeq" id="WP_373654630.1">
    <property type="nucleotide sequence ID" value="NZ_JBGUAW010000002.1"/>
</dbReference>
<comment type="similarity">
    <text evidence="1">Belongs to the KAE1 / TsaD family. TsaB subfamily.</text>
</comment>
<evidence type="ECO:0000256" key="2">
    <source>
        <dbReference type="ARBA" id="ARBA00019012"/>
    </source>
</evidence>
<dbReference type="NCBIfam" id="TIGR03725">
    <property type="entry name" value="T6A_YeaZ"/>
    <property type="match status" value="1"/>
</dbReference>
<keyword evidence="5" id="KW-0808">Transferase</keyword>
<feature type="domain" description="Gcp-like" evidence="4">
    <location>
        <begin position="43"/>
        <end position="156"/>
    </location>
</feature>
<dbReference type="InterPro" id="IPR043129">
    <property type="entry name" value="ATPase_NBD"/>
</dbReference>
<gene>
    <name evidence="5" type="primary">tsaB</name>
    <name evidence="5" type="ORF">ACERLL_03290</name>
</gene>
<evidence type="ECO:0000256" key="1">
    <source>
        <dbReference type="ARBA" id="ARBA00010493"/>
    </source>
</evidence>
<name>A0ABV4TUS0_9GAMM</name>
<dbReference type="Gene3D" id="3.30.420.40">
    <property type="match status" value="2"/>
</dbReference>
<dbReference type="InterPro" id="IPR000905">
    <property type="entry name" value="Gcp-like_dom"/>
</dbReference>
<dbReference type="Proteomes" id="UP001575181">
    <property type="component" value="Unassembled WGS sequence"/>
</dbReference>
<dbReference type="EMBL" id="JBGUAW010000002">
    <property type="protein sequence ID" value="MFA9459845.1"/>
    <property type="molecule type" value="Genomic_DNA"/>
</dbReference>
<dbReference type="InterPro" id="IPR022496">
    <property type="entry name" value="T6A_TsaB"/>
</dbReference>
<keyword evidence="5" id="KW-0012">Acyltransferase</keyword>
<evidence type="ECO:0000313" key="5">
    <source>
        <dbReference type="EMBL" id="MFA9459845.1"/>
    </source>
</evidence>
<dbReference type="PANTHER" id="PTHR11735">
    <property type="entry name" value="TRNA N6-ADENOSINE THREONYLCARBAMOYLTRANSFERASE"/>
    <property type="match status" value="1"/>
</dbReference>
<accession>A0ABV4TUS0</accession>
<keyword evidence="6" id="KW-1185">Reference proteome</keyword>
<dbReference type="Pfam" id="PF00814">
    <property type="entry name" value="TsaD"/>
    <property type="match status" value="1"/>
</dbReference>
<evidence type="ECO:0000256" key="3">
    <source>
        <dbReference type="ARBA" id="ARBA00032446"/>
    </source>
</evidence>
<proteinExistence type="inferred from homology"/>
<sequence>MSASLPPLAAPGPLLALAGASDATSVAVLLDGVLYHRSREGVAQHSLHLLPLVDELLSELALDRRALGAVAFARGPGPFTAGRIVVATAQGLGLGLGVPLVPVSSLEATAWASGRERTAVALEAGQGEVYWGAYHREPQGVAALEEERVLAPENAAVPGGEPEGWWGVGGGWRSHAEPLSRRFGPALAGIDAEIPVRADAVAALAVAPWREGRVLAAGEAVPTYLRASYAERPSSS</sequence>
<dbReference type="GO" id="GO:0061711">
    <property type="term" value="F:tRNA N(6)-L-threonylcarbamoyladenine synthase activity"/>
    <property type="evidence" value="ECO:0007669"/>
    <property type="project" value="UniProtKB-EC"/>
</dbReference>
<reference evidence="5 6" key="1">
    <citation type="submission" date="2024-08" db="EMBL/GenBank/DDBJ databases">
        <title>Whole-genome sequencing of halo(alkali)philic microorganisms from hypersaline lakes.</title>
        <authorList>
            <person name="Sorokin D.Y."/>
            <person name="Merkel A.Y."/>
            <person name="Messina E."/>
            <person name="Yakimov M."/>
        </authorList>
    </citation>
    <scope>NUCLEOTIDE SEQUENCE [LARGE SCALE GENOMIC DNA]</scope>
    <source>
        <strain evidence="5 6">Cl-TMA</strain>
    </source>
</reference>
<dbReference type="PANTHER" id="PTHR11735:SF11">
    <property type="entry name" value="TRNA THREONYLCARBAMOYLADENOSINE BIOSYNTHESIS PROTEIN TSAB"/>
    <property type="match status" value="1"/>
</dbReference>
<evidence type="ECO:0000313" key="6">
    <source>
        <dbReference type="Proteomes" id="UP001575181"/>
    </source>
</evidence>